<reference evidence="1 2" key="1">
    <citation type="submission" date="2020-06" db="EMBL/GenBank/DDBJ databases">
        <title>Genome mining for natural products.</title>
        <authorList>
            <person name="Zhang B."/>
            <person name="Shi J."/>
            <person name="Ge H."/>
        </authorList>
    </citation>
    <scope>NUCLEOTIDE SEQUENCE [LARGE SCALE GENOMIC DNA]</scope>
    <source>
        <strain evidence="1 2">NA00687</strain>
    </source>
</reference>
<dbReference type="Proteomes" id="UP000509303">
    <property type="component" value="Chromosome"/>
</dbReference>
<dbReference type="EMBL" id="CP054929">
    <property type="protein sequence ID" value="QKW52572.1"/>
    <property type="molecule type" value="Genomic_DNA"/>
</dbReference>
<evidence type="ECO:0000313" key="1">
    <source>
        <dbReference type="EMBL" id="QKW52572.1"/>
    </source>
</evidence>
<dbReference type="Gene3D" id="2.130.10.10">
    <property type="entry name" value="YVTN repeat-like/Quinoprotein amine dehydrogenase"/>
    <property type="match status" value="1"/>
</dbReference>
<dbReference type="InterPro" id="IPR015943">
    <property type="entry name" value="WD40/YVTN_repeat-like_dom_sf"/>
</dbReference>
<dbReference type="AlphaFoldDB" id="A0A7H8NDQ4"/>
<accession>A0A7H8NDQ4</accession>
<gene>
    <name evidence="1" type="ORF">HUT08_26940</name>
</gene>
<proteinExistence type="predicted"/>
<dbReference type="RefSeq" id="WP_176164285.1">
    <property type="nucleotide sequence ID" value="NZ_CP054929.1"/>
</dbReference>
<keyword evidence="2" id="KW-1185">Reference proteome</keyword>
<name>A0A7H8NDQ4_9ACTN</name>
<dbReference type="InterPro" id="IPR011047">
    <property type="entry name" value="Quinoprotein_ADH-like_sf"/>
</dbReference>
<dbReference type="SUPFAM" id="SSF50998">
    <property type="entry name" value="Quinoprotein alcohol dehydrogenase-like"/>
    <property type="match status" value="1"/>
</dbReference>
<organism evidence="1 2">
    <name type="scientific">Streptomyces buecherae</name>
    <dbReference type="NCBI Taxonomy" id="2763006"/>
    <lineage>
        <taxon>Bacteria</taxon>
        <taxon>Bacillati</taxon>
        <taxon>Actinomycetota</taxon>
        <taxon>Actinomycetes</taxon>
        <taxon>Kitasatosporales</taxon>
        <taxon>Streptomycetaceae</taxon>
        <taxon>Streptomyces</taxon>
    </lineage>
</organism>
<evidence type="ECO:0000313" key="2">
    <source>
        <dbReference type="Proteomes" id="UP000509303"/>
    </source>
</evidence>
<evidence type="ECO:0008006" key="3">
    <source>
        <dbReference type="Google" id="ProtNLM"/>
    </source>
</evidence>
<sequence>MAIALAGGAWLVTSGDDSPRGSGKKEPPEARVLHEIPTPKVGKDPINVEGMWTTDRNFVKAGVEKVTGYPLGGGSAQWEIPLGGEICWTTPHINADGLTPVLFRDADADNPVCTQVGLLDLRKGELRWQHEVTNEYGSRVMFDEVTMGGGTIAAGSSDGGAAWSVDGTPLWKPEEDAECRDVGYGGGARLVAVRHCGDVSSPAVDVRSFDPKTRKATSTYELPAGVEYLHVVSTDPLVLAIEDEKKRSTGVTDLVAVDDSAARGTRRGAIEMGDDTYTLDCQPSVVESCTELAVSKERDAVFLGTEQNVDAATMNEIVALDLATGKEAGRTPGSTDANLRVLGLDEKGAVLAYQETTLGGAGGAVWRVDPRTHAKTRVLRANTAGRDTEASFEAGGQVRYARGHLYLGQKLISAPDEPTEKNGPLAIVIGTK</sequence>
<protein>
    <recommendedName>
        <fullName evidence="3">PQQ-binding-like beta-propeller repeat protein</fullName>
    </recommendedName>
</protein>